<dbReference type="SUPFAM" id="SSF103473">
    <property type="entry name" value="MFS general substrate transporter"/>
    <property type="match status" value="1"/>
</dbReference>
<dbReference type="InterPro" id="IPR011701">
    <property type="entry name" value="MFS"/>
</dbReference>
<feature type="transmembrane region" description="Helical" evidence="5">
    <location>
        <begin position="129"/>
        <end position="153"/>
    </location>
</feature>
<evidence type="ECO:0000256" key="2">
    <source>
        <dbReference type="ARBA" id="ARBA00022692"/>
    </source>
</evidence>
<dbReference type="InterPro" id="IPR036259">
    <property type="entry name" value="MFS_trans_sf"/>
</dbReference>
<dbReference type="Pfam" id="PF07690">
    <property type="entry name" value="MFS_1"/>
    <property type="match status" value="1"/>
</dbReference>
<feature type="transmembrane region" description="Helical" evidence="5">
    <location>
        <begin position="7"/>
        <end position="28"/>
    </location>
</feature>
<feature type="transmembrane region" description="Helical" evidence="5">
    <location>
        <begin position="269"/>
        <end position="287"/>
    </location>
</feature>
<reference evidence="7 8" key="1">
    <citation type="submission" date="2017-03" db="EMBL/GenBank/DDBJ databases">
        <title>Sulfur activation and transportation mechanism of thermophilic Archaea Acidianus manzaensis YN-25.</title>
        <authorList>
            <person name="Ma Y."/>
            <person name="Yang Y."/>
            <person name="Xia J."/>
        </authorList>
    </citation>
    <scope>NUCLEOTIDE SEQUENCE [LARGE SCALE GENOMIC DNA]</scope>
    <source>
        <strain evidence="7 8">YN-25</strain>
    </source>
</reference>
<dbReference type="RefSeq" id="WP_148690966.1">
    <property type="nucleotide sequence ID" value="NZ_CP020477.1"/>
</dbReference>
<dbReference type="PROSITE" id="PS00216">
    <property type="entry name" value="SUGAR_TRANSPORT_1"/>
    <property type="match status" value="1"/>
</dbReference>
<evidence type="ECO:0000256" key="4">
    <source>
        <dbReference type="ARBA" id="ARBA00023136"/>
    </source>
</evidence>
<feature type="transmembrane region" description="Helical" evidence="5">
    <location>
        <begin position="34"/>
        <end position="60"/>
    </location>
</feature>
<sequence length="370" mass="40770">MNNKLGLFSVFIPFLLSAYVMYSITFILQNISKAFSVSFSLVVLAVTLSWIGGAFGGFAFGILADKIGRKKALLISIALFSILGIISGFINNLIELYVLWFFVGVGVNGENGISYAIVAELRFTNLRGFSGGIMQGLYALGSLLGALTATFIAPINWRYMFIVTGLISLISFIFWIWIPEEKFKGNIKMKISDIFSKNLLKITIIGSIISLASFLYLIPVFSLMPTTLEDLHVSNYDIIIAIADLVSVFAYSFSGYMSDIYGRKRTVEYFSIVAIISSLIFFFLIKITFIPVFLVFAFSAFFAFFGVWISELYPMQVRATGANFTLLIGRLIGGGFGTLLVSLIPLPLYESLGIDLTITSIVVLIGAIII</sequence>
<name>A0A1W6JYC5_9CREN</name>
<keyword evidence="3 5" id="KW-1133">Transmembrane helix</keyword>
<keyword evidence="2 5" id="KW-0812">Transmembrane</keyword>
<dbReference type="Proteomes" id="UP000193404">
    <property type="component" value="Chromosome"/>
</dbReference>
<evidence type="ECO:0000313" key="8">
    <source>
        <dbReference type="Proteomes" id="UP000193404"/>
    </source>
</evidence>
<dbReference type="AlphaFoldDB" id="A0A1W6JYC5"/>
<dbReference type="PANTHER" id="PTHR23508:SF10">
    <property type="entry name" value="CARBOXYLIC ACID TRANSPORTER PROTEIN HOMOLOG"/>
    <property type="match status" value="1"/>
</dbReference>
<feature type="transmembrane region" description="Helical" evidence="5">
    <location>
        <begin position="96"/>
        <end position="117"/>
    </location>
</feature>
<feature type="domain" description="Major facilitator superfamily (MFS) profile" evidence="6">
    <location>
        <begin position="6"/>
        <end position="370"/>
    </location>
</feature>
<dbReference type="PANTHER" id="PTHR23508">
    <property type="entry name" value="CARBOXYLIC ACID TRANSPORTER PROTEIN HOMOLOG"/>
    <property type="match status" value="1"/>
</dbReference>
<dbReference type="InterPro" id="IPR020846">
    <property type="entry name" value="MFS_dom"/>
</dbReference>
<evidence type="ECO:0000256" key="3">
    <source>
        <dbReference type="ARBA" id="ARBA00022989"/>
    </source>
</evidence>
<organism evidence="7 8">
    <name type="scientific">Acidianus manzaensis</name>
    <dbReference type="NCBI Taxonomy" id="282676"/>
    <lineage>
        <taxon>Archaea</taxon>
        <taxon>Thermoproteota</taxon>
        <taxon>Thermoprotei</taxon>
        <taxon>Sulfolobales</taxon>
        <taxon>Sulfolobaceae</taxon>
        <taxon>Acidianus</taxon>
    </lineage>
</organism>
<feature type="transmembrane region" description="Helical" evidence="5">
    <location>
        <begin position="199"/>
        <end position="218"/>
    </location>
</feature>
<dbReference type="OrthoDB" id="117970at2157"/>
<protein>
    <submittedName>
        <fullName evidence="7">MFS transporter</fullName>
    </submittedName>
</protein>
<feature type="transmembrane region" description="Helical" evidence="5">
    <location>
        <begin position="352"/>
        <end position="369"/>
    </location>
</feature>
<evidence type="ECO:0000259" key="6">
    <source>
        <dbReference type="PROSITE" id="PS50850"/>
    </source>
</evidence>
<feature type="transmembrane region" description="Helical" evidence="5">
    <location>
        <begin position="325"/>
        <end position="346"/>
    </location>
</feature>
<comment type="subcellular location">
    <subcellularLocation>
        <location evidence="1">Membrane</location>
        <topology evidence="1">Multi-pass membrane protein</topology>
    </subcellularLocation>
</comment>
<dbReference type="Gene3D" id="1.20.1250.20">
    <property type="entry name" value="MFS general substrate transporter like domains"/>
    <property type="match status" value="2"/>
</dbReference>
<dbReference type="GO" id="GO:0046943">
    <property type="term" value="F:carboxylic acid transmembrane transporter activity"/>
    <property type="evidence" value="ECO:0007669"/>
    <property type="project" value="TreeGrafter"/>
</dbReference>
<dbReference type="PROSITE" id="PS50850">
    <property type="entry name" value="MFS"/>
    <property type="match status" value="1"/>
</dbReference>
<feature type="transmembrane region" description="Helical" evidence="5">
    <location>
        <begin position="238"/>
        <end position="257"/>
    </location>
</feature>
<accession>A0A1W6JYC5</accession>
<dbReference type="GO" id="GO:0005886">
    <property type="term" value="C:plasma membrane"/>
    <property type="evidence" value="ECO:0007669"/>
    <property type="project" value="TreeGrafter"/>
</dbReference>
<evidence type="ECO:0000256" key="5">
    <source>
        <dbReference type="SAM" id="Phobius"/>
    </source>
</evidence>
<feature type="transmembrane region" description="Helical" evidence="5">
    <location>
        <begin position="159"/>
        <end position="178"/>
    </location>
</feature>
<evidence type="ECO:0000313" key="7">
    <source>
        <dbReference type="EMBL" id="ARM75204.1"/>
    </source>
</evidence>
<gene>
    <name evidence="7" type="ORF">B6F84_03585</name>
</gene>
<dbReference type="EMBL" id="CP020477">
    <property type="protein sequence ID" value="ARM75204.1"/>
    <property type="molecule type" value="Genomic_DNA"/>
</dbReference>
<evidence type="ECO:0000256" key="1">
    <source>
        <dbReference type="ARBA" id="ARBA00004141"/>
    </source>
</evidence>
<dbReference type="GeneID" id="41589972"/>
<keyword evidence="4 5" id="KW-0472">Membrane</keyword>
<dbReference type="KEGG" id="aman:B6F84_03585"/>
<proteinExistence type="predicted"/>
<feature type="transmembrane region" description="Helical" evidence="5">
    <location>
        <begin position="293"/>
        <end position="313"/>
    </location>
</feature>
<dbReference type="InterPro" id="IPR005829">
    <property type="entry name" value="Sugar_transporter_CS"/>
</dbReference>
<keyword evidence="8" id="KW-1185">Reference proteome</keyword>
<feature type="transmembrane region" description="Helical" evidence="5">
    <location>
        <begin position="72"/>
        <end position="90"/>
    </location>
</feature>
<dbReference type="STRING" id="282676.B6F84_03585"/>